<protein>
    <submittedName>
        <fullName evidence="3">Uncharacterized protein</fullName>
    </submittedName>
</protein>
<evidence type="ECO:0000313" key="4">
    <source>
        <dbReference type="Proteomes" id="UP001301350"/>
    </source>
</evidence>
<organism evidence="3 4">
    <name type="scientific">Cyanidium caldarium</name>
    <name type="common">Red alga</name>
    <dbReference type="NCBI Taxonomy" id="2771"/>
    <lineage>
        <taxon>Eukaryota</taxon>
        <taxon>Rhodophyta</taxon>
        <taxon>Bangiophyceae</taxon>
        <taxon>Cyanidiales</taxon>
        <taxon>Cyanidiaceae</taxon>
        <taxon>Cyanidium</taxon>
    </lineage>
</organism>
<keyword evidence="4" id="KW-1185">Reference proteome</keyword>
<reference evidence="3 4" key="1">
    <citation type="submission" date="2022-07" db="EMBL/GenBank/DDBJ databases">
        <title>Genome-wide signatures of adaptation to extreme environments.</title>
        <authorList>
            <person name="Cho C.H."/>
            <person name="Yoon H.S."/>
        </authorList>
    </citation>
    <scope>NUCLEOTIDE SEQUENCE [LARGE SCALE GENOMIC DNA]</scope>
    <source>
        <strain evidence="3 4">DBV 063 E5</strain>
    </source>
</reference>
<sequence>MRIASGHRGPLLFSFVMDTRSAEVFLQAATVKQRKRALPPPERRPTKRPPLAGSTADLDTVGDNLERWQHRAQSRPRSVGRWLQWARAVGAAEGVSAAQRVLRQALSTGDNYRQPRLWHALIDSYRSDEVVALRDAQQAVRVLPRASSLWQSYARLWYAQRTLKDEKNSADESEPEEGIALPADDAELFEGGWLEALNSVDATLAEREQVYLCWAQLQSEPLTSSADASSTAATVDPGVTILQRGAQRLDSPTLWIGCVQRALEVDGQQGVAVAAAALHHAPRVALHPDWVQMLQRSGVDDATILGRFAATASSFRDQLEHEPHDWETWIALAQHAAQVRRQPRTALRVLDRALALTTANTDAPIGRILRCMGEIETRHLGAATTVRKRFGRVLGQTVARAARDEIYREYLSFESSSRCCPERCRTLFQLWASEAPTSTAVWLAWSDMEWELGERERALAILDVACSLPLSPKPPHRRTPCEEAAELQLWRRRLQRVQERGGEPAAVRESCRALFEQLTARMPHSVPAAAAHAAFEAAAYPAEGMARAQRVLQAAHARRAVSGDGHLEALDSLSRFQQALVSAYREREQQHALASLLSTAHRWQEEEQSGSG</sequence>
<dbReference type="AlphaFoldDB" id="A0AAV9ISY8"/>
<dbReference type="SUPFAM" id="SSF48452">
    <property type="entry name" value="TPR-like"/>
    <property type="match status" value="1"/>
</dbReference>
<dbReference type="Proteomes" id="UP001301350">
    <property type="component" value="Unassembled WGS sequence"/>
</dbReference>
<dbReference type="GO" id="GO:0000398">
    <property type="term" value="P:mRNA splicing, via spliceosome"/>
    <property type="evidence" value="ECO:0007669"/>
    <property type="project" value="InterPro"/>
</dbReference>
<feature type="region of interest" description="Disordered" evidence="2">
    <location>
        <begin position="33"/>
        <end position="58"/>
    </location>
</feature>
<evidence type="ECO:0000256" key="1">
    <source>
        <dbReference type="ARBA" id="ARBA00022737"/>
    </source>
</evidence>
<dbReference type="EMBL" id="JANCYW010000004">
    <property type="protein sequence ID" value="KAK4535296.1"/>
    <property type="molecule type" value="Genomic_DNA"/>
</dbReference>
<dbReference type="InterPro" id="IPR045075">
    <property type="entry name" value="Syf1-like"/>
</dbReference>
<evidence type="ECO:0000256" key="2">
    <source>
        <dbReference type="SAM" id="MobiDB-lite"/>
    </source>
</evidence>
<proteinExistence type="predicted"/>
<keyword evidence="1" id="KW-0677">Repeat</keyword>
<evidence type="ECO:0000313" key="3">
    <source>
        <dbReference type="EMBL" id="KAK4535296.1"/>
    </source>
</evidence>
<accession>A0AAV9ISY8</accession>
<gene>
    <name evidence="3" type="ORF">CDCA_CDCA04G1321</name>
</gene>
<comment type="caution">
    <text evidence="3">The sequence shown here is derived from an EMBL/GenBank/DDBJ whole genome shotgun (WGS) entry which is preliminary data.</text>
</comment>
<dbReference type="Gene3D" id="1.25.40.10">
    <property type="entry name" value="Tetratricopeptide repeat domain"/>
    <property type="match status" value="2"/>
</dbReference>
<dbReference type="PANTHER" id="PTHR11246">
    <property type="entry name" value="PRE-MRNA SPLICING FACTOR"/>
    <property type="match status" value="1"/>
</dbReference>
<dbReference type="InterPro" id="IPR011990">
    <property type="entry name" value="TPR-like_helical_dom_sf"/>
</dbReference>
<name>A0AAV9ISY8_CYACA</name>